<dbReference type="InterPro" id="IPR050902">
    <property type="entry name" value="ABC_Transporter_SBP"/>
</dbReference>
<feature type="domain" description="Fe/B12 periplasmic-binding" evidence="4">
    <location>
        <begin position="52"/>
        <end position="304"/>
    </location>
</feature>
<reference evidence="5" key="1">
    <citation type="submission" date="2022-11" db="EMBL/GenBank/DDBJ databases">
        <authorList>
            <person name="Mo P."/>
        </authorList>
    </citation>
    <scope>NUCLEOTIDE SEQUENCE</scope>
    <source>
        <strain evidence="5">HUAS 11-8</strain>
    </source>
</reference>
<dbReference type="Proteomes" id="UP001163203">
    <property type="component" value="Chromosome"/>
</dbReference>
<accession>A0ABY7B4T3</accession>
<dbReference type="Gene3D" id="3.40.50.1980">
    <property type="entry name" value="Nitrogenase molybdenum iron protein domain"/>
    <property type="match status" value="2"/>
</dbReference>
<sequence>MTRRFLPLLLVLLTLAGCATRPQEHDSSAPPDTEAVFPVTIGSLTIQRQPTRIVSLSPSATETLFAVGAGKQVVAVDSTSDYPAQAPHTKLAALSPDPEAIAAYHPDLVVVSADTNGLSSALAKIGAQTLVMPDAKTLDDAYREFADLGTATGHRAEGESLSRQVRADVDGIIASTPKPAKPLSYYYELDQTYYSATSATFLGQILQRFGLTNIADGTDPSASGGYPQLSPERILQSDPDLVFLADSKCCGQNAQSVAARPGWNTLSAVQHGRVFTLDDDIASRWSPRIVELVRAVSTAVSQAATR</sequence>
<evidence type="ECO:0000313" key="6">
    <source>
        <dbReference type="Proteomes" id="UP001163203"/>
    </source>
</evidence>
<gene>
    <name evidence="5" type="ORF">ORV05_06005</name>
</gene>
<dbReference type="Pfam" id="PF01497">
    <property type="entry name" value="Peripla_BP_2"/>
    <property type="match status" value="1"/>
</dbReference>
<dbReference type="PANTHER" id="PTHR30535:SF34">
    <property type="entry name" value="MOLYBDATE-BINDING PROTEIN MOLA"/>
    <property type="match status" value="1"/>
</dbReference>
<evidence type="ECO:0000256" key="3">
    <source>
        <dbReference type="SAM" id="SignalP"/>
    </source>
</evidence>
<dbReference type="PROSITE" id="PS50983">
    <property type="entry name" value="FE_B12_PBP"/>
    <property type="match status" value="1"/>
</dbReference>
<dbReference type="SUPFAM" id="SSF53807">
    <property type="entry name" value="Helical backbone' metal receptor"/>
    <property type="match status" value="1"/>
</dbReference>
<dbReference type="EMBL" id="CP113836">
    <property type="protein sequence ID" value="WAL67339.1"/>
    <property type="molecule type" value="Genomic_DNA"/>
</dbReference>
<dbReference type="NCBIfam" id="NF038402">
    <property type="entry name" value="TroA_like"/>
    <property type="match status" value="1"/>
</dbReference>
<evidence type="ECO:0000313" key="5">
    <source>
        <dbReference type="EMBL" id="WAL67339.1"/>
    </source>
</evidence>
<dbReference type="InterPro" id="IPR002491">
    <property type="entry name" value="ABC_transptr_periplasmic_BD"/>
</dbReference>
<keyword evidence="5" id="KW-0675">Receptor</keyword>
<dbReference type="PANTHER" id="PTHR30535">
    <property type="entry name" value="VITAMIN B12-BINDING PROTEIN"/>
    <property type="match status" value="1"/>
</dbReference>
<comment type="similarity">
    <text evidence="1">Belongs to the bacterial solute-binding protein 8 family.</text>
</comment>
<dbReference type="InterPro" id="IPR054828">
    <property type="entry name" value="Vit_B12_bind_prot"/>
</dbReference>
<name>A0ABY7B4T3_9PSEU</name>
<protein>
    <submittedName>
        <fullName evidence="5">Helical backbone metal receptor</fullName>
    </submittedName>
</protein>
<dbReference type="PROSITE" id="PS51257">
    <property type="entry name" value="PROKAR_LIPOPROTEIN"/>
    <property type="match status" value="1"/>
</dbReference>
<evidence type="ECO:0000256" key="1">
    <source>
        <dbReference type="ARBA" id="ARBA00008814"/>
    </source>
</evidence>
<evidence type="ECO:0000259" key="4">
    <source>
        <dbReference type="PROSITE" id="PS50983"/>
    </source>
</evidence>
<feature type="chain" id="PRO_5045071918" evidence="3">
    <location>
        <begin position="20"/>
        <end position="306"/>
    </location>
</feature>
<dbReference type="RefSeq" id="WP_268757448.1">
    <property type="nucleotide sequence ID" value="NZ_CP113836.1"/>
</dbReference>
<keyword evidence="2 3" id="KW-0732">Signal</keyword>
<proteinExistence type="inferred from homology"/>
<organism evidence="5 6">
    <name type="scientific">Amycolatopsis cynarae</name>
    <dbReference type="NCBI Taxonomy" id="2995223"/>
    <lineage>
        <taxon>Bacteria</taxon>
        <taxon>Bacillati</taxon>
        <taxon>Actinomycetota</taxon>
        <taxon>Actinomycetes</taxon>
        <taxon>Pseudonocardiales</taxon>
        <taxon>Pseudonocardiaceae</taxon>
        <taxon>Amycolatopsis</taxon>
    </lineage>
</organism>
<evidence type="ECO:0000256" key="2">
    <source>
        <dbReference type="ARBA" id="ARBA00022729"/>
    </source>
</evidence>
<feature type="signal peptide" evidence="3">
    <location>
        <begin position="1"/>
        <end position="19"/>
    </location>
</feature>
<keyword evidence="6" id="KW-1185">Reference proteome</keyword>